<protein>
    <submittedName>
        <fullName evidence="2">Uncharacterized protein</fullName>
    </submittedName>
</protein>
<feature type="compositionally biased region" description="Polar residues" evidence="1">
    <location>
        <begin position="39"/>
        <end position="48"/>
    </location>
</feature>
<comment type="caution">
    <text evidence="2">The sequence shown here is derived from an EMBL/GenBank/DDBJ whole genome shotgun (WGS) entry which is preliminary data.</text>
</comment>
<evidence type="ECO:0000313" key="3">
    <source>
        <dbReference type="Proteomes" id="UP001525961"/>
    </source>
</evidence>
<dbReference type="EMBL" id="JAMXFA010000022">
    <property type="protein sequence ID" value="MCT7979336.1"/>
    <property type="molecule type" value="Genomic_DNA"/>
</dbReference>
<name>A0ABT2NA49_9CYAN</name>
<evidence type="ECO:0000313" key="2">
    <source>
        <dbReference type="EMBL" id="MCT7979336.1"/>
    </source>
</evidence>
<feature type="region of interest" description="Disordered" evidence="1">
    <location>
        <begin position="1"/>
        <end position="48"/>
    </location>
</feature>
<gene>
    <name evidence="2" type="ORF">NG792_16610</name>
</gene>
<proteinExistence type="predicted"/>
<reference evidence="2 3" key="1">
    <citation type="journal article" date="2022" name="Front. Microbiol.">
        <title>High genomic differentiation and limited gene flow indicate recent cryptic speciation within the genus Laspinema (cyanobacteria).</title>
        <authorList>
            <person name="Stanojkovic A."/>
            <person name="Skoupy S."/>
            <person name="Skaloud P."/>
            <person name="Dvorak P."/>
        </authorList>
    </citation>
    <scope>NUCLEOTIDE SEQUENCE [LARGE SCALE GENOMIC DNA]</scope>
    <source>
        <strain evidence="2 3">D3b</strain>
    </source>
</reference>
<dbReference type="Proteomes" id="UP001525961">
    <property type="component" value="Unassembled WGS sequence"/>
</dbReference>
<dbReference type="RefSeq" id="WP_261199061.1">
    <property type="nucleotide sequence ID" value="NZ_JAMXFA010000022.1"/>
</dbReference>
<evidence type="ECO:0000256" key="1">
    <source>
        <dbReference type="SAM" id="MobiDB-lite"/>
    </source>
</evidence>
<sequence>MRDSTVTSLPPVMIRAAIATEDPPHPRRIQGLRPEPTPDSLNSHCCST</sequence>
<keyword evidence="3" id="KW-1185">Reference proteome</keyword>
<organism evidence="2 3">
    <name type="scientific">Laspinema olomoucense D3b</name>
    <dbReference type="NCBI Taxonomy" id="2953688"/>
    <lineage>
        <taxon>Bacteria</taxon>
        <taxon>Bacillati</taxon>
        <taxon>Cyanobacteriota</taxon>
        <taxon>Cyanophyceae</taxon>
        <taxon>Oscillatoriophycideae</taxon>
        <taxon>Oscillatoriales</taxon>
        <taxon>Laspinemataceae</taxon>
        <taxon>Laspinema</taxon>
        <taxon>Laspinema olomoucense</taxon>
    </lineage>
</organism>
<accession>A0ABT2NA49</accession>